<dbReference type="EC" id="2.6.1.19" evidence="3"/>
<evidence type="ECO:0000256" key="5">
    <source>
        <dbReference type="ARBA" id="ARBA00022576"/>
    </source>
</evidence>
<evidence type="ECO:0000256" key="1">
    <source>
        <dbReference type="ARBA" id="ARBA00001933"/>
    </source>
</evidence>
<keyword evidence="7 11" id="KW-0663">Pyridoxal phosphate</keyword>
<reference evidence="12 13" key="1">
    <citation type="submission" date="2015-01" db="EMBL/GenBank/DDBJ databases">
        <title>The Genome Sequence of Exophiala xenobiotica CBS118157.</title>
        <authorList>
            <consortium name="The Broad Institute Genomics Platform"/>
            <person name="Cuomo C."/>
            <person name="de Hoog S."/>
            <person name="Gorbushina A."/>
            <person name="Stielow B."/>
            <person name="Teixiera M."/>
            <person name="Abouelleil A."/>
            <person name="Chapman S.B."/>
            <person name="Priest M."/>
            <person name="Young S.K."/>
            <person name="Wortman J."/>
            <person name="Nusbaum C."/>
            <person name="Birren B."/>
        </authorList>
    </citation>
    <scope>NUCLEOTIDE SEQUENCE [LARGE SCALE GENOMIC DNA]</scope>
    <source>
        <strain evidence="12 13">CBS 118157</strain>
    </source>
</reference>
<evidence type="ECO:0000256" key="9">
    <source>
        <dbReference type="ARBA" id="ARBA00031787"/>
    </source>
</evidence>
<dbReference type="InterPro" id="IPR004631">
    <property type="entry name" value="4NH2But_aminotransferase_euk"/>
</dbReference>
<dbReference type="CDD" id="cd00610">
    <property type="entry name" value="OAT_like"/>
    <property type="match status" value="1"/>
</dbReference>
<dbReference type="SUPFAM" id="SSF53383">
    <property type="entry name" value="PLP-dependent transferases"/>
    <property type="match status" value="1"/>
</dbReference>
<dbReference type="HOGENOM" id="CLU_016922_12_0_1"/>
<dbReference type="STRING" id="348802.A0A0D2EV33"/>
<dbReference type="InterPro" id="IPR015422">
    <property type="entry name" value="PyrdxlP-dep_Trfase_small"/>
</dbReference>
<proteinExistence type="inferred from homology"/>
<dbReference type="GO" id="GO:0030170">
    <property type="term" value="F:pyridoxal phosphate binding"/>
    <property type="evidence" value="ECO:0007669"/>
    <property type="project" value="InterPro"/>
</dbReference>
<comment type="similarity">
    <text evidence="2 11">Belongs to the class-III pyridoxal-phosphate-dependent aminotransferase family.</text>
</comment>
<dbReference type="GeneID" id="25325884"/>
<dbReference type="GO" id="GO:0009450">
    <property type="term" value="P:gamma-aminobutyric acid catabolic process"/>
    <property type="evidence" value="ECO:0007669"/>
    <property type="project" value="TreeGrafter"/>
</dbReference>
<dbReference type="PANTHER" id="PTHR43206:SF1">
    <property type="entry name" value="4-AMINOBUTYRATE AMINOTRANSFERASE, MITOCHONDRIAL"/>
    <property type="match status" value="1"/>
</dbReference>
<dbReference type="FunFam" id="3.40.640.10:FF:000029">
    <property type="entry name" value="4-aminobutyrate aminotransferase, mitochondrial"/>
    <property type="match status" value="1"/>
</dbReference>
<dbReference type="PIRSF" id="PIRSF000521">
    <property type="entry name" value="Transaminase_4ab_Lys_Orn"/>
    <property type="match status" value="1"/>
</dbReference>
<gene>
    <name evidence="12" type="ORF">PV05_03976</name>
</gene>
<organism evidence="12 13">
    <name type="scientific">Exophiala xenobiotica</name>
    <dbReference type="NCBI Taxonomy" id="348802"/>
    <lineage>
        <taxon>Eukaryota</taxon>
        <taxon>Fungi</taxon>
        <taxon>Dikarya</taxon>
        <taxon>Ascomycota</taxon>
        <taxon>Pezizomycotina</taxon>
        <taxon>Eurotiomycetes</taxon>
        <taxon>Chaetothyriomycetidae</taxon>
        <taxon>Chaetothyriales</taxon>
        <taxon>Herpotrichiellaceae</taxon>
        <taxon>Exophiala</taxon>
    </lineage>
</organism>
<comment type="cofactor">
    <cofactor evidence="1">
        <name>pyridoxal 5'-phosphate</name>
        <dbReference type="ChEBI" id="CHEBI:597326"/>
    </cofactor>
</comment>
<sequence>MFVDYEKSRGSYIVDADGNRFLDCFAQIASIPVGYNNPRLVKAAQSPEMIRALVNRPALGSFPPTDWLETLRQGILKAAPPGFDQVFTSMNGSDANESAYKAACMWKAQMDRGGPGVDFTPEEIESAMLNKAPGSPNYSILSFKGGFHGRLFGSLATTRSKPIHKLDIPAFDWPCAPFPKLRYPLEDNIRANAEEEARCLEETERLITSFHNPVAAVVVEPIQSEGGDNHASPAFFQCLREMTLRHNVIFIVDEVQTGVGATGKLWAHEHWNLSQAPDIVTFSKKAQAAGYFFRDAALRPNKAYRQFNTWMGDPSKAIIMRAILEEIQQHDLVARTAQTGEYLYAGLASLGQKFPDQILNLRGKDRGTFIAFDSPHRDDVVRRCKQKGVNVGVSGEQAIRLRPMLIFEKQHADILLNTLESVLRDVIARPVAF</sequence>
<dbReference type="Proteomes" id="UP000054342">
    <property type="component" value="Unassembled WGS sequence"/>
</dbReference>
<evidence type="ECO:0000313" key="13">
    <source>
        <dbReference type="Proteomes" id="UP000054342"/>
    </source>
</evidence>
<evidence type="ECO:0000256" key="2">
    <source>
        <dbReference type="ARBA" id="ARBA00008954"/>
    </source>
</evidence>
<dbReference type="NCBIfam" id="TIGR00699">
    <property type="entry name" value="GABAtrns_euk"/>
    <property type="match status" value="1"/>
</dbReference>
<keyword evidence="13" id="KW-1185">Reference proteome</keyword>
<evidence type="ECO:0000256" key="8">
    <source>
        <dbReference type="ARBA" id="ARBA00030204"/>
    </source>
</evidence>
<dbReference type="GO" id="GO:0034386">
    <property type="term" value="F:4-aminobutyrate:2-oxoglutarate transaminase activity"/>
    <property type="evidence" value="ECO:0007669"/>
    <property type="project" value="UniProtKB-EC"/>
</dbReference>
<dbReference type="AlphaFoldDB" id="A0A0D2EV33"/>
<dbReference type="Gene3D" id="3.90.1150.10">
    <property type="entry name" value="Aspartate Aminotransferase, domain 1"/>
    <property type="match status" value="1"/>
</dbReference>
<name>A0A0D2EV33_9EURO</name>
<keyword evidence="6 12" id="KW-0808">Transferase</keyword>
<dbReference type="InterPro" id="IPR015424">
    <property type="entry name" value="PyrdxlP-dep_Trfase"/>
</dbReference>
<evidence type="ECO:0000256" key="11">
    <source>
        <dbReference type="RuleBase" id="RU003560"/>
    </source>
</evidence>
<dbReference type="InterPro" id="IPR015421">
    <property type="entry name" value="PyrdxlP-dep_Trfase_major"/>
</dbReference>
<accession>A0A0D2EV33</accession>
<evidence type="ECO:0000256" key="3">
    <source>
        <dbReference type="ARBA" id="ARBA00012912"/>
    </source>
</evidence>
<evidence type="ECO:0000256" key="4">
    <source>
        <dbReference type="ARBA" id="ARBA00018543"/>
    </source>
</evidence>
<dbReference type="Pfam" id="PF00202">
    <property type="entry name" value="Aminotran_3"/>
    <property type="match status" value="1"/>
</dbReference>
<dbReference type="InterPro" id="IPR005814">
    <property type="entry name" value="Aminotrans_3"/>
</dbReference>
<keyword evidence="5 12" id="KW-0032">Aminotransferase</keyword>
<evidence type="ECO:0000256" key="10">
    <source>
        <dbReference type="ARBA" id="ARBA00048021"/>
    </source>
</evidence>
<dbReference type="GO" id="GO:0005739">
    <property type="term" value="C:mitochondrion"/>
    <property type="evidence" value="ECO:0007669"/>
    <property type="project" value="TreeGrafter"/>
</dbReference>
<protein>
    <recommendedName>
        <fullName evidence="4">4-aminobutyrate aminotransferase</fullName>
        <ecNumber evidence="3">2.6.1.19</ecNumber>
    </recommendedName>
    <alternativeName>
        <fullName evidence="9">GABA aminotransferase</fullName>
    </alternativeName>
    <alternativeName>
        <fullName evidence="8">Gamma-amino-N-butyrate transaminase</fullName>
    </alternativeName>
</protein>
<dbReference type="Gene3D" id="3.40.640.10">
    <property type="entry name" value="Type I PLP-dependent aspartate aminotransferase-like (Major domain)"/>
    <property type="match status" value="1"/>
</dbReference>
<dbReference type="EMBL" id="KN847318">
    <property type="protein sequence ID" value="KIW59533.1"/>
    <property type="molecule type" value="Genomic_DNA"/>
</dbReference>
<evidence type="ECO:0000256" key="7">
    <source>
        <dbReference type="ARBA" id="ARBA00022898"/>
    </source>
</evidence>
<evidence type="ECO:0000313" key="12">
    <source>
        <dbReference type="EMBL" id="KIW59533.1"/>
    </source>
</evidence>
<comment type="catalytic activity">
    <reaction evidence="10">
        <text>4-aminobutanoate + 2-oxoglutarate = succinate semialdehyde + L-glutamate</text>
        <dbReference type="Rhea" id="RHEA:23352"/>
        <dbReference type="ChEBI" id="CHEBI:16810"/>
        <dbReference type="ChEBI" id="CHEBI:29985"/>
        <dbReference type="ChEBI" id="CHEBI:57706"/>
        <dbReference type="ChEBI" id="CHEBI:59888"/>
        <dbReference type="EC" id="2.6.1.19"/>
    </reaction>
</comment>
<dbReference type="OrthoDB" id="10260828at2759"/>
<dbReference type="PANTHER" id="PTHR43206">
    <property type="entry name" value="AMINOTRANSFERASE"/>
    <property type="match status" value="1"/>
</dbReference>
<dbReference type="RefSeq" id="XP_013320117.1">
    <property type="nucleotide sequence ID" value="XM_013464663.1"/>
</dbReference>
<evidence type="ECO:0000256" key="6">
    <source>
        <dbReference type="ARBA" id="ARBA00022679"/>
    </source>
</evidence>